<comment type="caution">
    <text evidence="1">The sequence shown here is derived from an EMBL/GenBank/DDBJ whole genome shotgun (WGS) entry which is preliminary data.</text>
</comment>
<accession>A0A4C1Z3P4</accession>
<organism evidence="1 2">
    <name type="scientific">Eumeta variegata</name>
    <name type="common">Bagworm moth</name>
    <name type="synonym">Eumeta japonica</name>
    <dbReference type="NCBI Taxonomy" id="151549"/>
    <lineage>
        <taxon>Eukaryota</taxon>
        <taxon>Metazoa</taxon>
        <taxon>Ecdysozoa</taxon>
        <taxon>Arthropoda</taxon>
        <taxon>Hexapoda</taxon>
        <taxon>Insecta</taxon>
        <taxon>Pterygota</taxon>
        <taxon>Neoptera</taxon>
        <taxon>Endopterygota</taxon>
        <taxon>Lepidoptera</taxon>
        <taxon>Glossata</taxon>
        <taxon>Ditrysia</taxon>
        <taxon>Tineoidea</taxon>
        <taxon>Psychidae</taxon>
        <taxon>Oiketicinae</taxon>
        <taxon>Eumeta</taxon>
    </lineage>
</organism>
<evidence type="ECO:0000313" key="1">
    <source>
        <dbReference type="EMBL" id="GBP83236.1"/>
    </source>
</evidence>
<reference evidence="1 2" key="1">
    <citation type="journal article" date="2019" name="Commun. Biol.">
        <title>The bagworm genome reveals a unique fibroin gene that provides high tensile strength.</title>
        <authorList>
            <person name="Kono N."/>
            <person name="Nakamura H."/>
            <person name="Ohtoshi R."/>
            <person name="Tomita M."/>
            <person name="Numata K."/>
            <person name="Arakawa K."/>
        </authorList>
    </citation>
    <scope>NUCLEOTIDE SEQUENCE [LARGE SCALE GENOMIC DNA]</scope>
</reference>
<sequence length="176" mass="19420">MDALTTLFIPRRPVRRARTEPVRMLAGDVGRTLCRDSGVRLKEGNNTRHSDDDFGRYFSTLRSRRIEIINYLATAASGIDLPLDRLSHVHGPRSHATIGGLRYSREALMIQGNVTLTQRLPGATVVILVTANEIGPPRAPGGVDCAADVAPGRRLHSDAKGCDRIYDNLLDLSFRY</sequence>
<proteinExistence type="predicted"/>
<dbReference type="Proteomes" id="UP000299102">
    <property type="component" value="Unassembled WGS sequence"/>
</dbReference>
<protein>
    <submittedName>
        <fullName evidence="1">Uncharacterized protein</fullName>
    </submittedName>
</protein>
<evidence type="ECO:0000313" key="2">
    <source>
        <dbReference type="Proteomes" id="UP000299102"/>
    </source>
</evidence>
<gene>
    <name evidence="1" type="ORF">EVAR_52035_1</name>
</gene>
<keyword evidence="2" id="KW-1185">Reference proteome</keyword>
<dbReference type="AlphaFoldDB" id="A0A4C1Z3P4"/>
<name>A0A4C1Z3P4_EUMVA</name>
<dbReference type="EMBL" id="BGZK01001611">
    <property type="protein sequence ID" value="GBP83236.1"/>
    <property type="molecule type" value="Genomic_DNA"/>
</dbReference>